<gene>
    <name evidence="2" type="ORF">NWP17_01720</name>
</gene>
<organism evidence="2 3">
    <name type="scientific">Chrysosporum bergii ANA360D</name>
    <dbReference type="NCBI Taxonomy" id="617107"/>
    <lineage>
        <taxon>Bacteria</taxon>
        <taxon>Bacillati</taxon>
        <taxon>Cyanobacteriota</taxon>
        <taxon>Cyanophyceae</taxon>
        <taxon>Nostocales</taxon>
        <taxon>Nodulariaceae</taxon>
        <taxon>Chrysosporum</taxon>
    </lineage>
</organism>
<name>A0AA43KA35_9CYAN</name>
<accession>A0AA43KA35</accession>
<keyword evidence="1" id="KW-0472">Membrane</keyword>
<feature type="transmembrane region" description="Helical" evidence="1">
    <location>
        <begin position="46"/>
        <end position="65"/>
    </location>
</feature>
<evidence type="ECO:0000313" key="2">
    <source>
        <dbReference type="EMBL" id="MDH6059171.1"/>
    </source>
</evidence>
<keyword evidence="1" id="KW-0812">Transmembrane</keyword>
<comment type="caution">
    <text evidence="2">The sequence shown here is derived from an EMBL/GenBank/DDBJ whole genome shotgun (WGS) entry which is preliminary data.</text>
</comment>
<dbReference type="EMBL" id="JANQDH010000013">
    <property type="protein sequence ID" value="MDH6059171.1"/>
    <property type="molecule type" value="Genomic_DNA"/>
</dbReference>
<feature type="transmembrane region" description="Helical" evidence="1">
    <location>
        <begin position="77"/>
        <end position="96"/>
    </location>
</feature>
<evidence type="ECO:0000313" key="3">
    <source>
        <dbReference type="Proteomes" id="UP001159387"/>
    </source>
</evidence>
<keyword evidence="1" id="KW-1133">Transmembrane helix</keyword>
<reference evidence="2 3" key="1">
    <citation type="journal article" date="2023" name="J. Phycol.">
        <title>Chrysosporum ovalisporum is synonymous with the true-branching cyanobacterium Umezakia natans (Nostocales/Aphanizomenonaceae).</title>
        <authorList>
            <person name="McGregor G.B."/>
            <person name="Sendall B.C."/>
            <person name="Niiyama Y."/>
            <person name="Tuji A."/>
            <person name="Willis A."/>
        </authorList>
    </citation>
    <scope>NUCLEOTIDE SEQUENCE [LARGE SCALE GENOMIC DNA]</scope>
    <source>
        <strain evidence="2 3">ANA360D</strain>
    </source>
</reference>
<dbReference type="RefSeq" id="WP_280653233.1">
    <property type="nucleotide sequence ID" value="NZ_JANQDH010000013.1"/>
</dbReference>
<dbReference type="AlphaFoldDB" id="A0AA43KA35"/>
<keyword evidence="3" id="KW-1185">Reference proteome</keyword>
<feature type="transmembrane region" description="Helical" evidence="1">
    <location>
        <begin position="20"/>
        <end position="39"/>
    </location>
</feature>
<dbReference type="Proteomes" id="UP001159387">
    <property type="component" value="Unassembled WGS sequence"/>
</dbReference>
<proteinExistence type="predicted"/>
<evidence type="ECO:0000256" key="1">
    <source>
        <dbReference type="SAM" id="Phobius"/>
    </source>
</evidence>
<protein>
    <submittedName>
        <fullName evidence="2">Uncharacterized protein</fullName>
    </submittedName>
</protein>
<sequence length="106" mass="11694">MFDFNTLAEFSRANCTTICAFLIPANIIASSLTIIVTVLGRPISQVWRCVGIASIFAVVMISHVYTWLMIGVVMLPTYILLFLAITCLLSNFASLWKCSVSIKNSI</sequence>